<organism evidence="2 3">
    <name type="scientific">Cyphomyrmex costatus</name>
    <dbReference type="NCBI Taxonomy" id="456900"/>
    <lineage>
        <taxon>Eukaryota</taxon>
        <taxon>Metazoa</taxon>
        <taxon>Ecdysozoa</taxon>
        <taxon>Arthropoda</taxon>
        <taxon>Hexapoda</taxon>
        <taxon>Insecta</taxon>
        <taxon>Pterygota</taxon>
        <taxon>Neoptera</taxon>
        <taxon>Endopterygota</taxon>
        <taxon>Hymenoptera</taxon>
        <taxon>Apocrita</taxon>
        <taxon>Aculeata</taxon>
        <taxon>Formicoidea</taxon>
        <taxon>Formicidae</taxon>
        <taxon>Myrmicinae</taxon>
        <taxon>Cyphomyrmex</taxon>
    </lineage>
</organism>
<dbReference type="PANTHER" id="PTHR21505:SF12">
    <property type="entry name" value="MADF DOMAIN-CONTAINING PROTEIN-RELATED"/>
    <property type="match status" value="1"/>
</dbReference>
<evidence type="ECO:0000313" key="3">
    <source>
        <dbReference type="Proteomes" id="UP000078542"/>
    </source>
</evidence>
<dbReference type="InterPro" id="IPR006578">
    <property type="entry name" value="MADF-dom"/>
</dbReference>
<feature type="domain" description="MADF" evidence="1">
    <location>
        <begin position="10"/>
        <end position="114"/>
    </location>
</feature>
<dbReference type="PROSITE" id="PS51029">
    <property type="entry name" value="MADF"/>
    <property type="match status" value="1"/>
</dbReference>
<proteinExistence type="predicted"/>
<dbReference type="Proteomes" id="UP000078542">
    <property type="component" value="Unassembled WGS sequence"/>
</dbReference>
<evidence type="ECO:0000313" key="2">
    <source>
        <dbReference type="EMBL" id="KYN00290.1"/>
    </source>
</evidence>
<gene>
    <name evidence="2" type="ORF">ALC62_08932</name>
</gene>
<dbReference type="PANTHER" id="PTHR21505">
    <property type="entry name" value="MADF DOMAIN-CONTAINING PROTEIN-RELATED"/>
    <property type="match status" value="1"/>
</dbReference>
<protein>
    <recommendedName>
        <fullName evidence="1">MADF domain-containing protein</fullName>
    </recommendedName>
</protein>
<reference evidence="2 3" key="1">
    <citation type="submission" date="2016-03" db="EMBL/GenBank/DDBJ databases">
        <title>Cyphomyrmex costatus WGS genome.</title>
        <authorList>
            <person name="Nygaard S."/>
            <person name="Hu H."/>
            <person name="Boomsma J."/>
            <person name="Zhang G."/>
        </authorList>
    </citation>
    <scope>NUCLEOTIDE SEQUENCE [LARGE SCALE GENOMIC DNA]</scope>
    <source>
        <strain evidence="2">MS0001</strain>
        <tissue evidence="2">Whole body</tissue>
    </source>
</reference>
<accession>A0A151IGH0</accession>
<sequence>MNIYKDQVKTLVLLYQQHPCLYVTKSANYHNRNKREKALEIICERYKNITQQSLTPEIVKQIINHLYSQYLSNKVSILLNKMKQLKANGVCSHDVYKPSWWLFEEMSFLDPYIAQRKGESSLTISKTQSKDTESVKMYDEDNDDLEFLDNKNNRQAKENVCRNIQPNASCSSPTRPRSATPSNRKKVNCFVDSLDELLTCDIEDYWKNAINVVKSMGMTEEMEDELKHWILYIEGKLRNNPHLNNLAAVQRKIIQLFHFNNFLIFINNACPYKQFIYLLNI</sequence>
<dbReference type="SMART" id="SM00595">
    <property type="entry name" value="MADF"/>
    <property type="match status" value="1"/>
</dbReference>
<keyword evidence="3" id="KW-1185">Reference proteome</keyword>
<dbReference type="Pfam" id="PF10545">
    <property type="entry name" value="MADF_DNA_bdg"/>
    <property type="match status" value="1"/>
</dbReference>
<name>A0A151IGH0_9HYME</name>
<dbReference type="EMBL" id="KQ977726">
    <property type="protein sequence ID" value="KYN00290.1"/>
    <property type="molecule type" value="Genomic_DNA"/>
</dbReference>
<evidence type="ECO:0000259" key="1">
    <source>
        <dbReference type="PROSITE" id="PS51029"/>
    </source>
</evidence>
<dbReference type="AlphaFoldDB" id="A0A151IGH0"/>